<feature type="region of interest" description="Disordered" evidence="4">
    <location>
        <begin position="1"/>
        <end position="66"/>
    </location>
</feature>
<dbReference type="Pfam" id="PF02854">
    <property type="entry name" value="MIF4G"/>
    <property type="match status" value="1"/>
</dbReference>
<evidence type="ECO:0000256" key="3">
    <source>
        <dbReference type="ARBA" id="ARBA00023242"/>
    </source>
</evidence>
<dbReference type="PANTHER" id="PTHR18034">
    <property type="entry name" value="CELL CYCLE CONTROL PROTEIN CWF22-RELATED"/>
    <property type="match status" value="1"/>
</dbReference>
<dbReference type="Pfam" id="PF02847">
    <property type="entry name" value="MA3"/>
    <property type="match status" value="1"/>
</dbReference>
<dbReference type="PROSITE" id="PS51366">
    <property type="entry name" value="MI"/>
    <property type="match status" value="1"/>
</dbReference>
<accession>T0RTI9</accession>
<dbReference type="GeneID" id="19949454"/>
<evidence type="ECO:0000256" key="1">
    <source>
        <dbReference type="ARBA" id="ARBA00004604"/>
    </source>
</evidence>
<dbReference type="STRING" id="1156394.T0RTI9"/>
<dbReference type="GO" id="GO:0003723">
    <property type="term" value="F:RNA binding"/>
    <property type="evidence" value="ECO:0007669"/>
    <property type="project" value="InterPro"/>
</dbReference>
<dbReference type="OMA" id="FMVDILN"/>
<name>T0RTI9_SAPDV</name>
<dbReference type="InterPro" id="IPR016024">
    <property type="entry name" value="ARM-type_fold"/>
</dbReference>
<feature type="domain" description="MI" evidence="5">
    <location>
        <begin position="643"/>
        <end position="759"/>
    </location>
</feature>
<keyword evidence="7" id="KW-1185">Reference proteome</keyword>
<dbReference type="AlphaFoldDB" id="T0RTI9"/>
<dbReference type="Gene3D" id="1.25.40.180">
    <property type="match status" value="1"/>
</dbReference>
<dbReference type="EMBL" id="JH767158">
    <property type="protein sequence ID" value="EQC33622.1"/>
    <property type="molecule type" value="Genomic_DNA"/>
</dbReference>
<dbReference type="InterPro" id="IPR003891">
    <property type="entry name" value="Initiation_fac_eIF4g_MI"/>
</dbReference>
<dbReference type="SMART" id="SM00544">
    <property type="entry name" value="MA3"/>
    <property type="match status" value="1"/>
</dbReference>
<feature type="compositionally biased region" description="Acidic residues" evidence="4">
    <location>
        <begin position="219"/>
        <end position="246"/>
    </location>
</feature>
<dbReference type="VEuPathDB" id="FungiDB:SDRG_08727"/>
<dbReference type="GO" id="GO:0042274">
    <property type="term" value="P:ribosomal small subunit biogenesis"/>
    <property type="evidence" value="ECO:0007669"/>
    <property type="project" value="TreeGrafter"/>
</dbReference>
<comment type="subcellular location">
    <subcellularLocation>
        <location evidence="1">Nucleus</location>
        <location evidence="1">Nucleolus</location>
    </subcellularLocation>
</comment>
<evidence type="ECO:0000256" key="2">
    <source>
        <dbReference type="ARBA" id="ARBA00006856"/>
    </source>
</evidence>
<protein>
    <recommendedName>
        <fullName evidence="5">MI domain-containing protein</fullName>
    </recommendedName>
</protein>
<comment type="similarity">
    <text evidence="2">Belongs to the CWC22 family.</text>
</comment>
<dbReference type="PANTHER" id="PTHR18034:SF4">
    <property type="entry name" value="NUCLEOLAR MIF4G DOMAIN-CONTAINING PROTEIN 1"/>
    <property type="match status" value="1"/>
</dbReference>
<dbReference type="SMART" id="SM00543">
    <property type="entry name" value="MIF4G"/>
    <property type="match status" value="1"/>
</dbReference>
<feature type="compositionally biased region" description="Basic and acidic residues" evidence="4">
    <location>
        <begin position="38"/>
        <end position="55"/>
    </location>
</feature>
<evidence type="ECO:0000256" key="4">
    <source>
        <dbReference type="SAM" id="MobiDB-lite"/>
    </source>
</evidence>
<feature type="compositionally biased region" description="Basic and acidic residues" evidence="4">
    <location>
        <begin position="1"/>
        <end position="19"/>
    </location>
</feature>
<dbReference type="eggNOG" id="KOG2141">
    <property type="taxonomic scope" value="Eukaryota"/>
</dbReference>
<organism evidence="6 7">
    <name type="scientific">Saprolegnia diclina (strain VS20)</name>
    <dbReference type="NCBI Taxonomy" id="1156394"/>
    <lineage>
        <taxon>Eukaryota</taxon>
        <taxon>Sar</taxon>
        <taxon>Stramenopiles</taxon>
        <taxon>Oomycota</taxon>
        <taxon>Saprolegniomycetes</taxon>
        <taxon>Saprolegniales</taxon>
        <taxon>Saprolegniaceae</taxon>
        <taxon>Saprolegnia</taxon>
    </lineage>
</organism>
<reference evidence="6 7" key="1">
    <citation type="submission" date="2012-04" db="EMBL/GenBank/DDBJ databases">
        <title>The Genome Sequence of Saprolegnia declina VS20.</title>
        <authorList>
            <consortium name="The Broad Institute Genome Sequencing Platform"/>
            <person name="Russ C."/>
            <person name="Nusbaum C."/>
            <person name="Tyler B."/>
            <person name="van West P."/>
            <person name="Dieguez-Uribeondo J."/>
            <person name="de Bruijn I."/>
            <person name="Tripathy S."/>
            <person name="Jiang R."/>
            <person name="Young S.K."/>
            <person name="Zeng Q."/>
            <person name="Gargeya S."/>
            <person name="Fitzgerald M."/>
            <person name="Haas B."/>
            <person name="Abouelleil A."/>
            <person name="Alvarado L."/>
            <person name="Arachchi H.M."/>
            <person name="Berlin A."/>
            <person name="Chapman S.B."/>
            <person name="Goldberg J."/>
            <person name="Griggs A."/>
            <person name="Gujja S."/>
            <person name="Hansen M."/>
            <person name="Howarth C."/>
            <person name="Imamovic A."/>
            <person name="Larimer J."/>
            <person name="McCowen C."/>
            <person name="Montmayeur A."/>
            <person name="Murphy C."/>
            <person name="Neiman D."/>
            <person name="Pearson M."/>
            <person name="Priest M."/>
            <person name="Roberts A."/>
            <person name="Saif S."/>
            <person name="Shea T."/>
            <person name="Sisk P."/>
            <person name="Sykes S."/>
            <person name="Wortman J."/>
            <person name="Nusbaum C."/>
            <person name="Birren B."/>
        </authorList>
    </citation>
    <scope>NUCLEOTIDE SEQUENCE [LARGE SCALE GENOMIC DNA]</scope>
    <source>
        <strain evidence="6 7">VS20</strain>
    </source>
</reference>
<feature type="compositionally biased region" description="Acidic residues" evidence="4">
    <location>
        <begin position="159"/>
        <end position="194"/>
    </location>
</feature>
<evidence type="ECO:0000313" key="6">
    <source>
        <dbReference type="EMBL" id="EQC33622.1"/>
    </source>
</evidence>
<dbReference type="InParanoid" id="T0RTI9"/>
<sequence length="841" mass="94337">MAKPVKDARKARRQQERSEKKQKKQMRQVAHKAPAKRRHEDAHPMSKRRHEEAPVAKRPKAGGFQNKFMEMIQAQAAEGAISLDSAKVLKKPQSKAEVSEEDIALKRLEKSLGLTKSTGKAKLNKEFEKDGLGADFGDFLMGLDDLSARITGKKPVPATEDDDEISDEGDVSMDEDGEEDADEDEDDDDFEGMDEETRREMELLAEEDAAFLQEMDQLPTDDEEEDDDDLAQFDSDLSEDEGDDEVAANTARNQHHSASDDGDSDVDSDEADKLEEDVEDDDDEGSEDETKQVSEDEAEDEAEKTPVVVEEDIYGRPKVAATAISATRYVPPHLRRAATTDEQQLREVRRRINGQLNRLSESNMEPICMEFESIYRSFVRADVNAILLEALVALCCHETQVMTQLINISGALLGALFHSVGTEIVGFFIEHFVQKFETAVVTLRASSSDDEDGETRSKEATNLLLMITTLYMFDTVHCGMIYDIFRFLVDSFTGVDIELIHALLQACGPSLRADDASALTDMIATVQTKASQHEEQRVRFLLDLIYNLKKATKKTKSSAFSNDRVQQLRKWIGRVKTRVGHANNALRVSFSELLHADAQGRWWIIGGTWVPPSQTSGAVGGKDSDAQQNALLKLAEKQRMNTDVRRSIFCAIMGASDCIEAYEGVLKLGLKDKQEREIIRVLMHCCGNEAKYNPYYALLADKFATADPRYKFTLQLAYWDVFKQLDAWKPRKVYNMACLLAKLLETGAMTLAVLKVLDFTDVSDATVLFLRVAFERILSIDDDSALIGVFERIAQQKSKMEATRDGVAVFFHQHLLPALKTLEAKKKAKMVTRMLDAMGKH</sequence>
<evidence type="ECO:0000259" key="5">
    <source>
        <dbReference type="PROSITE" id="PS51366"/>
    </source>
</evidence>
<dbReference type="InterPro" id="IPR003890">
    <property type="entry name" value="MIF4G-like_typ-3"/>
</dbReference>
<gene>
    <name evidence="6" type="ORF">SDRG_08727</name>
</gene>
<proteinExistence type="inferred from homology"/>
<dbReference type="SUPFAM" id="SSF48371">
    <property type="entry name" value="ARM repeat"/>
    <property type="match status" value="1"/>
</dbReference>
<dbReference type="OrthoDB" id="10260961at2759"/>
<keyword evidence="3" id="KW-0539">Nucleus</keyword>
<dbReference type="RefSeq" id="XP_008612845.1">
    <property type="nucleotide sequence ID" value="XM_008614623.1"/>
</dbReference>
<feature type="compositionally biased region" description="Basic residues" evidence="4">
    <location>
        <begin position="20"/>
        <end position="37"/>
    </location>
</feature>
<evidence type="ECO:0000313" key="7">
    <source>
        <dbReference type="Proteomes" id="UP000030762"/>
    </source>
</evidence>
<dbReference type="GO" id="GO:0005730">
    <property type="term" value="C:nucleolus"/>
    <property type="evidence" value="ECO:0007669"/>
    <property type="project" value="UniProtKB-SubCell"/>
</dbReference>
<feature type="compositionally biased region" description="Acidic residues" evidence="4">
    <location>
        <begin position="260"/>
        <end position="287"/>
    </location>
</feature>
<dbReference type="Proteomes" id="UP000030762">
    <property type="component" value="Unassembled WGS sequence"/>
</dbReference>
<dbReference type="InterPro" id="IPR050781">
    <property type="entry name" value="CWC22_splicing_factor"/>
</dbReference>
<feature type="region of interest" description="Disordered" evidence="4">
    <location>
        <begin position="150"/>
        <end position="310"/>
    </location>
</feature>